<name>A0A1E1M4L9_RHYSE</name>
<evidence type="ECO:0000313" key="1">
    <source>
        <dbReference type="EMBL" id="CZT44031.1"/>
    </source>
</evidence>
<accession>A0A1E1M4L9</accession>
<protein>
    <submittedName>
        <fullName evidence="1">Uncharacterized protein</fullName>
    </submittedName>
</protein>
<dbReference type="AlphaFoldDB" id="A0A1E1M4L9"/>
<dbReference type="Proteomes" id="UP000177625">
    <property type="component" value="Unassembled WGS sequence"/>
</dbReference>
<evidence type="ECO:0000313" key="2">
    <source>
        <dbReference type="Proteomes" id="UP000177625"/>
    </source>
</evidence>
<gene>
    <name evidence="1" type="ORF">RSE6_04153</name>
</gene>
<sequence length="174" mass="19803">MNFLALRLGSLETFDQIVEAARSLQKSQMESALSEDTMKWHAVQDYLKGLTNYKYISVEVNLYLKIGQTTEFLLDGPKFDMDPKYSPSHLKNKRNIRALLELNSAVESWSYLSLEGALGHLMMHDHIQEVKAQNCSAAELFRAFIRVQGVRHGTSKRCANYVDSSIKLLKAFAK</sequence>
<dbReference type="EMBL" id="FJVC01000158">
    <property type="protein sequence ID" value="CZT44031.1"/>
    <property type="molecule type" value="Genomic_DNA"/>
</dbReference>
<reference evidence="2" key="1">
    <citation type="submission" date="2016-03" db="EMBL/GenBank/DDBJ databases">
        <authorList>
            <person name="Guldener U."/>
        </authorList>
    </citation>
    <scope>NUCLEOTIDE SEQUENCE [LARGE SCALE GENOMIC DNA]</scope>
</reference>
<organism evidence="1 2">
    <name type="scientific">Rhynchosporium secalis</name>
    <name type="common">Barley scald fungus</name>
    <dbReference type="NCBI Taxonomy" id="38038"/>
    <lineage>
        <taxon>Eukaryota</taxon>
        <taxon>Fungi</taxon>
        <taxon>Dikarya</taxon>
        <taxon>Ascomycota</taxon>
        <taxon>Pezizomycotina</taxon>
        <taxon>Leotiomycetes</taxon>
        <taxon>Helotiales</taxon>
        <taxon>Ploettnerulaceae</taxon>
        <taxon>Rhynchosporium</taxon>
    </lineage>
</organism>
<keyword evidence="2" id="KW-1185">Reference proteome</keyword>
<proteinExistence type="predicted"/>